<dbReference type="InterPro" id="IPR057191">
    <property type="entry name" value="DUF7869"/>
</dbReference>
<reference evidence="2 3" key="1">
    <citation type="submission" date="2022-05" db="EMBL/GenBank/DDBJ databases">
        <authorList>
            <consortium name="Genoscope - CEA"/>
            <person name="William W."/>
        </authorList>
    </citation>
    <scope>NUCLEOTIDE SEQUENCE [LARGE SCALE GENOMIC DNA]</scope>
</reference>
<dbReference type="EMBL" id="CALNXI010002898">
    <property type="protein sequence ID" value="CAH3191332.1"/>
    <property type="molecule type" value="Genomic_DNA"/>
</dbReference>
<keyword evidence="3" id="KW-1185">Reference proteome</keyword>
<evidence type="ECO:0000313" key="3">
    <source>
        <dbReference type="Proteomes" id="UP001159427"/>
    </source>
</evidence>
<feature type="non-terminal residue" evidence="2">
    <location>
        <position position="125"/>
    </location>
</feature>
<evidence type="ECO:0000313" key="2">
    <source>
        <dbReference type="EMBL" id="CAH3191332.1"/>
    </source>
</evidence>
<feature type="domain" description="DUF7869" evidence="1">
    <location>
        <begin position="45"/>
        <end position="124"/>
    </location>
</feature>
<gene>
    <name evidence="2" type="ORF">PEVE_00021639</name>
</gene>
<accession>A0ABN8SN32</accession>
<comment type="caution">
    <text evidence="2">The sequence shown here is derived from an EMBL/GenBank/DDBJ whole genome shotgun (WGS) entry which is preliminary data.</text>
</comment>
<organism evidence="2 3">
    <name type="scientific">Porites evermanni</name>
    <dbReference type="NCBI Taxonomy" id="104178"/>
    <lineage>
        <taxon>Eukaryota</taxon>
        <taxon>Metazoa</taxon>
        <taxon>Cnidaria</taxon>
        <taxon>Anthozoa</taxon>
        <taxon>Hexacorallia</taxon>
        <taxon>Scleractinia</taxon>
        <taxon>Fungiina</taxon>
        <taxon>Poritidae</taxon>
        <taxon>Porites</taxon>
    </lineage>
</organism>
<proteinExistence type="predicted"/>
<protein>
    <recommendedName>
        <fullName evidence="1">DUF7869 domain-containing protein</fullName>
    </recommendedName>
</protein>
<name>A0ABN8SN32_9CNID</name>
<dbReference type="Proteomes" id="UP001159427">
    <property type="component" value="Unassembled WGS sequence"/>
</dbReference>
<evidence type="ECO:0000259" key="1">
    <source>
        <dbReference type="Pfam" id="PF25273"/>
    </source>
</evidence>
<sequence length="125" mass="14039">MAEKRDYYYRQVVSVHQPDDLLSAVYDGMHIEKTKLPRYSKNAAKDLESIQRIPCSLLGFICHRQGSNDQIKQGTGFLNLGCYSENANYILSALVHLLPNPASTPGTFSRNLSLQFDNALNNKCS</sequence>
<dbReference type="Pfam" id="PF25273">
    <property type="entry name" value="DUF7869"/>
    <property type="match status" value="1"/>
</dbReference>